<dbReference type="OrthoDB" id="2692225at2"/>
<keyword evidence="1" id="KW-0472">Membrane</keyword>
<dbReference type="NCBIfam" id="TIGR02862">
    <property type="entry name" value="spore_BofA"/>
    <property type="match status" value="1"/>
</dbReference>
<reference evidence="2 3" key="1">
    <citation type="submission" date="2019-11" db="EMBL/GenBank/DDBJ databases">
        <title>Bacillus lacus genome.</title>
        <authorList>
            <person name="Allen C.J."/>
            <person name="Newman J.D."/>
        </authorList>
    </citation>
    <scope>NUCLEOTIDE SEQUENCE [LARGE SCALE GENOMIC DNA]</scope>
    <source>
        <strain evidence="2 3">KCTC 33946</strain>
    </source>
</reference>
<evidence type="ECO:0000256" key="1">
    <source>
        <dbReference type="SAM" id="Phobius"/>
    </source>
</evidence>
<name>A0A7X2J2D8_9BACI</name>
<organism evidence="2 3">
    <name type="scientific">Metabacillus lacus</name>
    <dbReference type="NCBI Taxonomy" id="1983721"/>
    <lineage>
        <taxon>Bacteria</taxon>
        <taxon>Bacillati</taxon>
        <taxon>Bacillota</taxon>
        <taxon>Bacilli</taxon>
        <taxon>Bacillales</taxon>
        <taxon>Bacillaceae</taxon>
        <taxon>Metabacillus</taxon>
    </lineage>
</organism>
<proteinExistence type="predicted"/>
<gene>
    <name evidence="2" type="primary">bofA</name>
    <name evidence="2" type="ORF">GJU40_18500</name>
</gene>
<sequence>MEPVFVFSIIGGLILILLFAGASINPLKLLGRLFVKVMIGAILLFFLNAFGSSFDIHVPINPATAAVSGLLGLPGIAALMIMKVFILS</sequence>
<dbReference type="Proteomes" id="UP000448867">
    <property type="component" value="Unassembled WGS sequence"/>
</dbReference>
<dbReference type="EMBL" id="WKKI01000061">
    <property type="protein sequence ID" value="MRX74115.1"/>
    <property type="molecule type" value="Genomic_DNA"/>
</dbReference>
<comment type="caution">
    <text evidence="2">The sequence shown here is derived from an EMBL/GenBank/DDBJ whole genome shotgun (WGS) entry which is preliminary data.</text>
</comment>
<dbReference type="InterPro" id="IPR010001">
    <property type="entry name" value="BofA"/>
</dbReference>
<keyword evidence="3" id="KW-1185">Reference proteome</keyword>
<feature type="transmembrane region" description="Helical" evidence="1">
    <location>
        <begin position="63"/>
        <end position="86"/>
    </location>
</feature>
<dbReference type="Pfam" id="PF07441">
    <property type="entry name" value="BofA"/>
    <property type="match status" value="1"/>
</dbReference>
<keyword evidence="1" id="KW-1133">Transmembrane helix</keyword>
<evidence type="ECO:0000313" key="2">
    <source>
        <dbReference type="EMBL" id="MRX74115.1"/>
    </source>
</evidence>
<dbReference type="AlphaFoldDB" id="A0A7X2J2D8"/>
<keyword evidence="1" id="KW-0812">Transmembrane</keyword>
<accession>A0A7X2J2D8</accession>
<feature type="transmembrane region" description="Helical" evidence="1">
    <location>
        <begin position="6"/>
        <end position="24"/>
    </location>
</feature>
<protein>
    <submittedName>
        <fullName evidence="2">Pro-sigmaK processing inhibitor BofA</fullName>
    </submittedName>
</protein>
<feature type="transmembrane region" description="Helical" evidence="1">
    <location>
        <begin position="33"/>
        <end position="51"/>
    </location>
</feature>
<evidence type="ECO:0000313" key="3">
    <source>
        <dbReference type="Proteomes" id="UP000448867"/>
    </source>
</evidence>